<dbReference type="EMBL" id="DWYZ01000034">
    <property type="protein sequence ID" value="HJB27430.1"/>
    <property type="molecule type" value="Genomic_DNA"/>
</dbReference>
<evidence type="ECO:0000259" key="2">
    <source>
        <dbReference type="Pfam" id="PF00437"/>
    </source>
</evidence>
<comment type="caution">
    <text evidence="3">The sequence shown here is derived from an EMBL/GenBank/DDBJ whole genome shotgun (WGS) entry which is preliminary data.</text>
</comment>
<dbReference type="Proteomes" id="UP000823842">
    <property type="component" value="Unassembled WGS sequence"/>
</dbReference>
<proteinExistence type="inferred from homology"/>
<dbReference type="InterPro" id="IPR001482">
    <property type="entry name" value="T2SS/T4SS_dom"/>
</dbReference>
<dbReference type="PANTHER" id="PTHR30486">
    <property type="entry name" value="TWITCHING MOTILITY PROTEIN PILT"/>
    <property type="match status" value="1"/>
</dbReference>
<evidence type="ECO:0000313" key="3">
    <source>
        <dbReference type="EMBL" id="HJB27430.1"/>
    </source>
</evidence>
<dbReference type="PANTHER" id="PTHR30486:SF6">
    <property type="entry name" value="TYPE IV PILUS RETRACTATION ATPASE PILT"/>
    <property type="match status" value="1"/>
</dbReference>
<protein>
    <submittedName>
        <fullName evidence="3">Flp pilus assembly complex ATPase component TadA</fullName>
    </submittedName>
</protein>
<gene>
    <name evidence="3" type="primary">tadA</name>
    <name evidence="3" type="ORF">IAA06_01360</name>
</gene>
<evidence type="ECO:0000256" key="1">
    <source>
        <dbReference type="ARBA" id="ARBA00006611"/>
    </source>
</evidence>
<sequence>MSRENFRILRQLLMEKLDLSRDLSDEEILETIDELILNRMRESCIALKEKVQLRQELFYSVRKLDVLQELVEDETVTEIMVNGPDTIFIERDGKLARWSKAFTSKEKLEDVIQQIVGRCNRVVNESMPIVDARLDNGARVNAVIQPVALNGPILTIRRFPDRPITMEKLISLGSITRECADFLACLVKARYSMVIGGGTGSGKTTFLGALSEYIPKDERLITIEDNAELKIQGIANLVRLEAKMANIEGGASIEIRDLIRTALRMRPDRIIVGEVRGGETVDMLQALNTGHDGSLSTAHANSSKDMLSRLETMTLMGVDLPLEAIRRQIASGVDVLVHLGRMRDKTRKVLEITEVCGFAENEIKISPLFKWREGEGLVKENPLLNREKLERAGVEMKHY</sequence>
<evidence type="ECO:0000313" key="4">
    <source>
        <dbReference type="Proteomes" id="UP000823842"/>
    </source>
</evidence>
<dbReference type="AlphaFoldDB" id="A0A9D2LPX1"/>
<reference evidence="3" key="2">
    <citation type="submission" date="2021-04" db="EMBL/GenBank/DDBJ databases">
        <authorList>
            <person name="Gilroy R."/>
        </authorList>
    </citation>
    <scope>NUCLEOTIDE SEQUENCE</scope>
    <source>
        <strain evidence="3">ChiSjej1B19-5720</strain>
    </source>
</reference>
<accession>A0A9D2LPX1</accession>
<reference evidence="3" key="1">
    <citation type="journal article" date="2021" name="PeerJ">
        <title>Extensive microbial diversity within the chicken gut microbiome revealed by metagenomics and culture.</title>
        <authorList>
            <person name="Gilroy R."/>
            <person name="Ravi A."/>
            <person name="Getino M."/>
            <person name="Pursley I."/>
            <person name="Horton D.L."/>
            <person name="Alikhan N.F."/>
            <person name="Baker D."/>
            <person name="Gharbi K."/>
            <person name="Hall N."/>
            <person name="Watson M."/>
            <person name="Adriaenssens E.M."/>
            <person name="Foster-Nyarko E."/>
            <person name="Jarju S."/>
            <person name="Secka A."/>
            <person name="Antonio M."/>
            <person name="Oren A."/>
            <person name="Chaudhuri R.R."/>
            <person name="La Ragione R."/>
            <person name="Hildebrand F."/>
            <person name="Pallen M.J."/>
        </authorList>
    </citation>
    <scope>NUCLEOTIDE SEQUENCE</scope>
    <source>
        <strain evidence="3">ChiSjej1B19-5720</strain>
    </source>
</reference>
<name>A0A9D2LPX1_9FIRM</name>
<dbReference type="InterPro" id="IPR027417">
    <property type="entry name" value="P-loop_NTPase"/>
</dbReference>
<dbReference type="SUPFAM" id="SSF52540">
    <property type="entry name" value="P-loop containing nucleoside triphosphate hydrolases"/>
    <property type="match status" value="1"/>
</dbReference>
<dbReference type="GO" id="GO:0016887">
    <property type="term" value="F:ATP hydrolysis activity"/>
    <property type="evidence" value="ECO:0007669"/>
    <property type="project" value="InterPro"/>
</dbReference>
<dbReference type="Gene3D" id="3.30.450.380">
    <property type="match status" value="1"/>
</dbReference>
<dbReference type="CDD" id="cd01130">
    <property type="entry name" value="VirB11-like_ATPase"/>
    <property type="match status" value="1"/>
</dbReference>
<comment type="similarity">
    <text evidence="1">Belongs to the GSP E family.</text>
</comment>
<dbReference type="Pfam" id="PF00437">
    <property type="entry name" value="T2SSE"/>
    <property type="match status" value="1"/>
</dbReference>
<dbReference type="Gene3D" id="3.40.50.300">
    <property type="entry name" value="P-loop containing nucleotide triphosphate hydrolases"/>
    <property type="match status" value="1"/>
</dbReference>
<organism evidence="3 4">
    <name type="scientific">Candidatus Blautia faecavium</name>
    <dbReference type="NCBI Taxonomy" id="2838487"/>
    <lineage>
        <taxon>Bacteria</taxon>
        <taxon>Bacillati</taxon>
        <taxon>Bacillota</taxon>
        <taxon>Clostridia</taxon>
        <taxon>Lachnospirales</taxon>
        <taxon>Lachnospiraceae</taxon>
        <taxon>Blautia</taxon>
    </lineage>
</organism>
<dbReference type="InterPro" id="IPR050921">
    <property type="entry name" value="T4SS_GSP_E_ATPase"/>
</dbReference>
<feature type="domain" description="Bacterial type II secretion system protein E" evidence="2">
    <location>
        <begin position="65"/>
        <end position="341"/>
    </location>
</feature>